<protein>
    <submittedName>
        <fullName evidence="2">Putative glycosyl hydrolase</fullName>
    </submittedName>
</protein>
<dbReference type="Pfam" id="PF13802">
    <property type="entry name" value="Gal_mutarotas_2"/>
    <property type="match status" value="1"/>
</dbReference>
<dbReference type="PANTHER" id="PTHR46959:SF2">
    <property type="entry name" value="SULFOQUINOVOSIDASE"/>
    <property type="match status" value="1"/>
</dbReference>
<dbReference type="CDD" id="cd14752">
    <property type="entry name" value="GH31_N"/>
    <property type="match status" value="1"/>
</dbReference>
<dbReference type="GO" id="GO:0016787">
    <property type="term" value="F:hydrolase activity"/>
    <property type="evidence" value="ECO:0007669"/>
    <property type="project" value="UniProtKB-KW"/>
</dbReference>
<dbReference type="PANTHER" id="PTHR46959">
    <property type="entry name" value="SULFOQUINOVOSIDASE"/>
    <property type="match status" value="1"/>
</dbReference>
<evidence type="ECO:0000313" key="3">
    <source>
        <dbReference type="Proteomes" id="UP000254785"/>
    </source>
</evidence>
<sequence length="254" mass="29243">MDTPRPQLPDFQFHQNNDSFTLHFQQRLILTHSKDNPCLWIGSGIADIDMFRGNFSIKDKLQEKIALTDAIVSQSPDGWLIHFSRGSDISATLNISADDQGRLLLELQNDNLNHNRIWLRLAAQPEDHIYGCGEQFSYFDLRGKPFPLWTSEQGVGRNKQTYVTWQADCKENAGGDYYWTFFPQPTFVSTQKYYCHVDNSCYMNFDFSAPEYHELALWEDKATLRFECADTYILPAGKINRPAGTPARTARLDL</sequence>
<feature type="domain" description="Glycoside hydrolase family 31 N-terminal" evidence="1">
    <location>
        <begin position="91"/>
        <end position="162"/>
    </location>
</feature>
<accession>A0A376YIE5</accession>
<dbReference type="InterPro" id="IPR011013">
    <property type="entry name" value="Gal_mutarotase_sf_dom"/>
</dbReference>
<proteinExistence type="predicted"/>
<name>A0A376YIE5_ECOLX</name>
<evidence type="ECO:0000259" key="1">
    <source>
        <dbReference type="Pfam" id="PF13802"/>
    </source>
</evidence>
<dbReference type="Gene3D" id="2.60.40.1760">
    <property type="entry name" value="glycosyl hydrolase (family 31)"/>
    <property type="match status" value="1"/>
</dbReference>
<dbReference type="AlphaFoldDB" id="A0A376YIE5"/>
<gene>
    <name evidence="2" type="ORF">NCTC9117_06101</name>
</gene>
<dbReference type="InterPro" id="IPR025887">
    <property type="entry name" value="Glyco_hydro_31_N_dom"/>
</dbReference>
<evidence type="ECO:0000313" key="2">
    <source>
        <dbReference type="EMBL" id="STJ83441.1"/>
    </source>
</evidence>
<dbReference type="InterPro" id="IPR052990">
    <property type="entry name" value="Sulfoquinovosidase_GH31"/>
</dbReference>
<dbReference type="Proteomes" id="UP000254785">
    <property type="component" value="Unassembled WGS sequence"/>
</dbReference>
<dbReference type="GO" id="GO:0030246">
    <property type="term" value="F:carbohydrate binding"/>
    <property type="evidence" value="ECO:0007669"/>
    <property type="project" value="InterPro"/>
</dbReference>
<organism evidence="2 3">
    <name type="scientific">Escherichia coli</name>
    <dbReference type="NCBI Taxonomy" id="562"/>
    <lineage>
        <taxon>Bacteria</taxon>
        <taxon>Pseudomonadati</taxon>
        <taxon>Pseudomonadota</taxon>
        <taxon>Gammaproteobacteria</taxon>
        <taxon>Enterobacterales</taxon>
        <taxon>Enterobacteriaceae</taxon>
        <taxon>Escherichia</taxon>
    </lineage>
</organism>
<reference evidence="2 3" key="1">
    <citation type="submission" date="2018-06" db="EMBL/GenBank/DDBJ databases">
        <authorList>
            <consortium name="Pathogen Informatics"/>
            <person name="Doyle S."/>
        </authorList>
    </citation>
    <scope>NUCLEOTIDE SEQUENCE [LARGE SCALE GENOMIC DNA]</scope>
    <source>
        <strain evidence="2 3">NCTC9117</strain>
    </source>
</reference>
<dbReference type="GO" id="GO:0005975">
    <property type="term" value="P:carbohydrate metabolic process"/>
    <property type="evidence" value="ECO:0007669"/>
    <property type="project" value="InterPro"/>
</dbReference>
<dbReference type="SUPFAM" id="SSF74650">
    <property type="entry name" value="Galactose mutarotase-like"/>
    <property type="match status" value="1"/>
</dbReference>
<keyword evidence="2" id="KW-0378">Hydrolase</keyword>
<dbReference type="EMBL" id="UGDC01000003">
    <property type="protein sequence ID" value="STJ83441.1"/>
    <property type="molecule type" value="Genomic_DNA"/>
</dbReference>